<dbReference type="Proteomes" id="UP001196413">
    <property type="component" value="Unassembled WGS sequence"/>
</dbReference>
<comment type="caution">
    <text evidence="1">The sequence shown here is derived from an EMBL/GenBank/DDBJ whole genome shotgun (WGS) entry which is preliminary data.</text>
</comment>
<name>A0AAD5QZ28_PARTN</name>
<proteinExistence type="predicted"/>
<evidence type="ECO:0000313" key="1">
    <source>
        <dbReference type="EMBL" id="KAJ1366496.1"/>
    </source>
</evidence>
<keyword evidence="2" id="KW-1185">Reference proteome</keyword>
<sequence>MGSVTKSGNLVDGLGECRTRQEYSPLETCSRSWDCIRVKVPVEEEGAEKAQTTVQSLVCLPWVECPGQEGEGKVRMFSLDLEKAEEPEIKLEHLFDHQKAREFQKNI</sequence>
<protein>
    <submittedName>
        <fullName evidence="1">Uncharacterized protein</fullName>
    </submittedName>
</protein>
<gene>
    <name evidence="1" type="ORF">KIN20_027173</name>
</gene>
<accession>A0AAD5QZ28</accession>
<organism evidence="1 2">
    <name type="scientific">Parelaphostrongylus tenuis</name>
    <name type="common">Meningeal worm</name>
    <dbReference type="NCBI Taxonomy" id="148309"/>
    <lineage>
        <taxon>Eukaryota</taxon>
        <taxon>Metazoa</taxon>
        <taxon>Ecdysozoa</taxon>
        <taxon>Nematoda</taxon>
        <taxon>Chromadorea</taxon>
        <taxon>Rhabditida</taxon>
        <taxon>Rhabditina</taxon>
        <taxon>Rhabditomorpha</taxon>
        <taxon>Strongyloidea</taxon>
        <taxon>Metastrongylidae</taxon>
        <taxon>Parelaphostrongylus</taxon>
    </lineage>
</organism>
<evidence type="ECO:0000313" key="2">
    <source>
        <dbReference type="Proteomes" id="UP001196413"/>
    </source>
</evidence>
<reference evidence="1" key="1">
    <citation type="submission" date="2021-06" db="EMBL/GenBank/DDBJ databases">
        <title>Parelaphostrongylus tenuis whole genome reference sequence.</title>
        <authorList>
            <person name="Garwood T.J."/>
            <person name="Larsen P.A."/>
            <person name="Fountain-Jones N.M."/>
            <person name="Garbe J.R."/>
            <person name="Macchietto M.G."/>
            <person name="Kania S.A."/>
            <person name="Gerhold R.W."/>
            <person name="Richards J.E."/>
            <person name="Wolf T.M."/>
        </authorList>
    </citation>
    <scope>NUCLEOTIDE SEQUENCE</scope>
    <source>
        <strain evidence="1">MNPRO001-30</strain>
        <tissue evidence="1">Meninges</tissue>
    </source>
</reference>
<dbReference type="AlphaFoldDB" id="A0AAD5QZ28"/>
<dbReference type="EMBL" id="JAHQIW010005569">
    <property type="protein sequence ID" value="KAJ1366496.1"/>
    <property type="molecule type" value="Genomic_DNA"/>
</dbReference>